<organism evidence="2 3">
    <name type="scientific">Ideonella oryzae</name>
    <dbReference type="NCBI Taxonomy" id="2937441"/>
    <lineage>
        <taxon>Bacteria</taxon>
        <taxon>Pseudomonadati</taxon>
        <taxon>Pseudomonadota</taxon>
        <taxon>Betaproteobacteria</taxon>
        <taxon>Burkholderiales</taxon>
        <taxon>Sphaerotilaceae</taxon>
        <taxon>Ideonella</taxon>
    </lineage>
</organism>
<keyword evidence="3" id="KW-1185">Reference proteome</keyword>
<accession>A0ABT1BM46</accession>
<evidence type="ECO:0000313" key="3">
    <source>
        <dbReference type="Proteomes" id="UP001204851"/>
    </source>
</evidence>
<dbReference type="InterPro" id="IPR015001">
    <property type="entry name" value="DUF1850"/>
</dbReference>
<feature type="signal peptide" evidence="1">
    <location>
        <begin position="1"/>
        <end position="17"/>
    </location>
</feature>
<name>A0ABT1BM46_9BURK</name>
<dbReference type="Proteomes" id="UP001204851">
    <property type="component" value="Unassembled WGS sequence"/>
</dbReference>
<keyword evidence="1" id="KW-0732">Signal</keyword>
<sequence>MPLALCLSRAATTVVVAASHFSLSWTHSIEKIRWEEQWQVTPAGLVVVDASIQGSGAGMEPPDDAVLRDGAWHYRPRVPPQPEVVLAASDFTADHTLCAQGRCQPLHQWVAGEGPVRLSRCDAP</sequence>
<proteinExistence type="predicted"/>
<protein>
    <submittedName>
        <fullName evidence="2">DUF1850 domain-containing protein</fullName>
    </submittedName>
</protein>
<comment type="caution">
    <text evidence="2">The sequence shown here is derived from an EMBL/GenBank/DDBJ whole genome shotgun (WGS) entry which is preliminary data.</text>
</comment>
<dbReference type="EMBL" id="JAMXMC010000004">
    <property type="protein sequence ID" value="MCO5976452.1"/>
    <property type="molecule type" value="Genomic_DNA"/>
</dbReference>
<feature type="chain" id="PRO_5045877912" evidence="1">
    <location>
        <begin position="18"/>
        <end position="124"/>
    </location>
</feature>
<gene>
    <name evidence="2" type="ORF">M0L44_06950</name>
</gene>
<dbReference type="Pfam" id="PF08905">
    <property type="entry name" value="DUF1850"/>
    <property type="match status" value="1"/>
</dbReference>
<dbReference type="RefSeq" id="WP_252768929.1">
    <property type="nucleotide sequence ID" value="NZ_JAMXMC010000004.1"/>
</dbReference>
<reference evidence="2 3" key="1">
    <citation type="submission" date="2022-06" db="EMBL/GenBank/DDBJ databases">
        <title>Ideonella sp. NS12-5 Genome sequencing and assembly.</title>
        <authorList>
            <person name="Jung Y."/>
        </authorList>
    </citation>
    <scope>NUCLEOTIDE SEQUENCE [LARGE SCALE GENOMIC DNA]</scope>
    <source>
        <strain evidence="2 3">NS12-5</strain>
    </source>
</reference>
<evidence type="ECO:0000313" key="2">
    <source>
        <dbReference type="EMBL" id="MCO5976452.1"/>
    </source>
</evidence>
<evidence type="ECO:0000256" key="1">
    <source>
        <dbReference type="SAM" id="SignalP"/>
    </source>
</evidence>